<dbReference type="Proteomes" id="UP001230908">
    <property type="component" value="Unassembled WGS sequence"/>
</dbReference>
<dbReference type="SUPFAM" id="SSF46785">
    <property type="entry name" value="Winged helix' DNA-binding domain"/>
    <property type="match status" value="1"/>
</dbReference>
<name>A0ABU0ZNP8_9ACTN</name>
<dbReference type="InterPro" id="IPR036388">
    <property type="entry name" value="WH-like_DNA-bd_sf"/>
</dbReference>
<comment type="caution">
    <text evidence="2">The sequence shown here is derived from an EMBL/GenBank/DDBJ whole genome shotgun (WGS) entry which is preliminary data.</text>
</comment>
<feature type="domain" description="HTH marR-type" evidence="1">
    <location>
        <begin position="1"/>
        <end position="128"/>
    </location>
</feature>
<evidence type="ECO:0000313" key="3">
    <source>
        <dbReference type="Proteomes" id="UP001230908"/>
    </source>
</evidence>
<dbReference type="Pfam" id="PF12802">
    <property type="entry name" value="MarR_2"/>
    <property type="match status" value="1"/>
</dbReference>
<accession>A0ABU0ZNP8</accession>
<evidence type="ECO:0000259" key="1">
    <source>
        <dbReference type="PROSITE" id="PS50995"/>
    </source>
</evidence>
<dbReference type="RefSeq" id="WP_308714829.1">
    <property type="nucleotide sequence ID" value="NZ_JAVHUY010000023.1"/>
</dbReference>
<evidence type="ECO:0000313" key="2">
    <source>
        <dbReference type="EMBL" id="MDQ7907552.1"/>
    </source>
</evidence>
<protein>
    <submittedName>
        <fullName evidence="2">MarR family winged helix-turn-helix transcriptional regulator</fullName>
    </submittedName>
</protein>
<keyword evidence="3" id="KW-1185">Reference proteome</keyword>
<dbReference type="InterPro" id="IPR036390">
    <property type="entry name" value="WH_DNA-bd_sf"/>
</dbReference>
<dbReference type="PROSITE" id="PS50995">
    <property type="entry name" value="HTH_MARR_2"/>
    <property type="match status" value="1"/>
</dbReference>
<dbReference type="PANTHER" id="PTHR33164:SF43">
    <property type="entry name" value="HTH-TYPE TRANSCRIPTIONAL REPRESSOR YETL"/>
    <property type="match status" value="1"/>
</dbReference>
<organism evidence="2 3">
    <name type="scientific">Phytohabitans maris</name>
    <dbReference type="NCBI Taxonomy" id="3071409"/>
    <lineage>
        <taxon>Bacteria</taxon>
        <taxon>Bacillati</taxon>
        <taxon>Actinomycetota</taxon>
        <taxon>Actinomycetes</taxon>
        <taxon>Micromonosporales</taxon>
        <taxon>Micromonosporaceae</taxon>
    </lineage>
</organism>
<proteinExistence type="predicted"/>
<dbReference type="Gene3D" id="1.10.10.10">
    <property type="entry name" value="Winged helix-like DNA-binding domain superfamily/Winged helix DNA-binding domain"/>
    <property type="match status" value="1"/>
</dbReference>
<dbReference type="EMBL" id="JAVHUY010000023">
    <property type="protein sequence ID" value="MDQ7907552.1"/>
    <property type="molecule type" value="Genomic_DNA"/>
</dbReference>
<gene>
    <name evidence="2" type="ORF">RB614_23815</name>
</gene>
<dbReference type="InterPro" id="IPR000835">
    <property type="entry name" value="HTH_MarR-typ"/>
</dbReference>
<dbReference type="InterPro" id="IPR039422">
    <property type="entry name" value="MarR/SlyA-like"/>
</dbReference>
<sequence length="147" mass="15089">MVEVVRVLARLARLMERNSGELSLAQYRVLAAVGAGEERASRVAQRLALGKPTVSASVDALTRRGLITSASVGEDQRAVALTLTPPGQAMLDRVESGWVAMLEELCARGGLPNDALAALGSLTKAVDELTTRSTSSAGAVGASGSSA</sequence>
<dbReference type="PANTHER" id="PTHR33164">
    <property type="entry name" value="TRANSCRIPTIONAL REGULATOR, MARR FAMILY"/>
    <property type="match status" value="1"/>
</dbReference>
<reference evidence="2 3" key="1">
    <citation type="submission" date="2023-08" db="EMBL/GenBank/DDBJ databases">
        <title>Phytohabitans sansha sp. nov., isolated from marine sediment.</title>
        <authorList>
            <person name="Zhao Y."/>
            <person name="Yi K."/>
        </authorList>
    </citation>
    <scope>NUCLEOTIDE SEQUENCE [LARGE SCALE GENOMIC DNA]</scope>
    <source>
        <strain evidence="2 3">ZYX-F-186</strain>
    </source>
</reference>